<reference evidence="1 2" key="1">
    <citation type="submission" date="2016-10" db="EMBL/GenBank/DDBJ databases">
        <title>Genome Sequence of Pseudomonas putida GM4FR.</title>
        <authorList>
            <person name="Poehlein A."/>
            <person name="Wemheuer F."/>
            <person name="Hollensteiner J."/>
            <person name="Wemheuer B."/>
        </authorList>
    </citation>
    <scope>NUCLEOTIDE SEQUENCE [LARGE SCALE GENOMIC DNA]</scope>
    <source>
        <strain evidence="1 2">GM4FR</strain>
    </source>
</reference>
<gene>
    <name evidence="1" type="ORF">PSEMO_25380</name>
</gene>
<organism evidence="1 2">
    <name type="scientific">Pseudomonas putida</name>
    <name type="common">Arthrobacter siderocapsulatus</name>
    <dbReference type="NCBI Taxonomy" id="303"/>
    <lineage>
        <taxon>Bacteria</taxon>
        <taxon>Pseudomonadati</taxon>
        <taxon>Pseudomonadota</taxon>
        <taxon>Gammaproteobacteria</taxon>
        <taxon>Pseudomonadales</taxon>
        <taxon>Pseudomonadaceae</taxon>
        <taxon>Pseudomonas</taxon>
    </lineage>
</organism>
<dbReference type="Proteomes" id="UP000186736">
    <property type="component" value="Unassembled WGS sequence"/>
</dbReference>
<accession>A0A1Q9R5E7</accession>
<sequence length="55" mass="6537">MTIEAETLVQLTEALKKRGMRLLAEINFIRAPYRRNHRWVCCIGRTPRKNRAVRV</sequence>
<dbReference type="RefSeq" id="WP_178391994.1">
    <property type="nucleotide sequence ID" value="NZ_MKZO01000021.1"/>
</dbReference>
<name>A0A1Q9R5E7_PSEPU</name>
<evidence type="ECO:0000313" key="1">
    <source>
        <dbReference type="EMBL" id="OLS62588.1"/>
    </source>
</evidence>
<evidence type="ECO:0000313" key="2">
    <source>
        <dbReference type="Proteomes" id="UP000186736"/>
    </source>
</evidence>
<comment type="caution">
    <text evidence="1">The sequence shown here is derived from an EMBL/GenBank/DDBJ whole genome shotgun (WGS) entry which is preliminary data.</text>
</comment>
<proteinExistence type="predicted"/>
<dbReference type="EMBL" id="MKZO01000021">
    <property type="protein sequence ID" value="OLS62588.1"/>
    <property type="molecule type" value="Genomic_DNA"/>
</dbReference>
<dbReference type="AlphaFoldDB" id="A0A1Q9R5E7"/>
<protein>
    <submittedName>
        <fullName evidence="1">Uncharacterized protein</fullName>
    </submittedName>
</protein>